<protein>
    <submittedName>
        <fullName evidence="2">Uncharacterized protein</fullName>
    </submittedName>
</protein>
<dbReference type="EMBL" id="CM001887">
    <property type="protein sequence ID" value="EOY31740.1"/>
    <property type="molecule type" value="Genomic_DNA"/>
</dbReference>
<proteinExistence type="predicted"/>
<feature type="transmembrane region" description="Helical" evidence="1">
    <location>
        <begin position="68"/>
        <end position="94"/>
    </location>
</feature>
<name>A0A061GPJ3_THECC</name>
<organism evidence="2 3">
    <name type="scientific">Theobroma cacao</name>
    <name type="common">Cacao</name>
    <name type="synonym">Cocoa</name>
    <dbReference type="NCBI Taxonomy" id="3641"/>
    <lineage>
        <taxon>Eukaryota</taxon>
        <taxon>Viridiplantae</taxon>
        <taxon>Streptophyta</taxon>
        <taxon>Embryophyta</taxon>
        <taxon>Tracheophyta</taxon>
        <taxon>Spermatophyta</taxon>
        <taxon>Magnoliopsida</taxon>
        <taxon>eudicotyledons</taxon>
        <taxon>Gunneridae</taxon>
        <taxon>Pentapetalae</taxon>
        <taxon>rosids</taxon>
        <taxon>malvids</taxon>
        <taxon>Malvales</taxon>
        <taxon>Malvaceae</taxon>
        <taxon>Byttnerioideae</taxon>
        <taxon>Theobroma</taxon>
    </lineage>
</organism>
<dbReference type="InParanoid" id="A0A061GPJ3"/>
<dbReference type="AlphaFoldDB" id="A0A061GPJ3"/>
<accession>A0A061GPJ3</accession>
<keyword evidence="1" id="KW-0472">Membrane</keyword>
<keyword evidence="3" id="KW-1185">Reference proteome</keyword>
<dbReference type="Proteomes" id="UP000026915">
    <property type="component" value="Chromosome 9"/>
</dbReference>
<dbReference type="Gramene" id="EOY31740">
    <property type="protein sequence ID" value="EOY31740"/>
    <property type="gene ID" value="TCM_038857"/>
</dbReference>
<gene>
    <name evidence="2" type="ORF">TCM_038857</name>
</gene>
<reference evidence="2 3" key="1">
    <citation type="journal article" date="2013" name="Genome Biol.">
        <title>The genome sequence of the most widely cultivated cacao type and its use to identify candidate genes regulating pod color.</title>
        <authorList>
            <person name="Motamayor J.C."/>
            <person name="Mockaitis K."/>
            <person name="Schmutz J."/>
            <person name="Haiminen N."/>
            <person name="Iii D.L."/>
            <person name="Cornejo O."/>
            <person name="Findley S.D."/>
            <person name="Zheng P."/>
            <person name="Utro F."/>
            <person name="Royaert S."/>
            <person name="Saski C."/>
            <person name="Jenkins J."/>
            <person name="Podicheti R."/>
            <person name="Zhao M."/>
            <person name="Scheffler B.E."/>
            <person name="Stack J.C."/>
            <person name="Feltus F.A."/>
            <person name="Mustiga G.M."/>
            <person name="Amores F."/>
            <person name="Phillips W."/>
            <person name="Marelli J.P."/>
            <person name="May G.D."/>
            <person name="Shapiro H."/>
            <person name="Ma J."/>
            <person name="Bustamante C.D."/>
            <person name="Schnell R.J."/>
            <person name="Main D."/>
            <person name="Gilbert D."/>
            <person name="Parida L."/>
            <person name="Kuhn D.N."/>
        </authorList>
    </citation>
    <scope>NUCLEOTIDE SEQUENCE [LARGE SCALE GENOMIC DNA]</scope>
    <source>
        <strain evidence="3">cv. Matina 1-6</strain>
    </source>
</reference>
<keyword evidence="1" id="KW-1133">Transmembrane helix</keyword>
<evidence type="ECO:0000313" key="2">
    <source>
        <dbReference type="EMBL" id="EOY31740.1"/>
    </source>
</evidence>
<keyword evidence="1" id="KW-0812">Transmembrane</keyword>
<sequence length="99" mass="11121">MSLVKSLPLVCVFRRQPRIFPKILKSSINQAFLDGFTSHSCFKSPYCITHHPGHFIIKNISGNCRHTVTILLVSTLLSVTTFLSSALINFPVVIFHHSL</sequence>
<dbReference type="HOGENOM" id="CLU_2324936_0_0_1"/>
<evidence type="ECO:0000256" key="1">
    <source>
        <dbReference type="SAM" id="Phobius"/>
    </source>
</evidence>
<evidence type="ECO:0000313" key="3">
    <source>
        <dbReference type="Proteomes" id="UP000026915"/>
    </source>
</evidence>